<dbReference type="Proteomes" id="UP000064844">
    <property type="component" value="Chromosome"/>
</dbReference>
<organism evidence="3 4">
    <name type="scientific">Intestinimonas butyriciproducens</name>
    <dbReference type="NCBI Taxonomy" id="1297617"/>
    <lineage>
        <taxon>Bacteria</taxon>
        <taxon>Bacillati</taxon>
        <taxon>Bacillota</taxon>
        <taxon>Clostridia</taxon>
        <taxon>Eubacteriales</taxon>
        <taxon>Intestinimonas</taxon>
    </lineage>
</organism>
<evidence type="ECO:0000313" key="4">
    <source>
        <dbReference type="Proteomes" id="UP000064844"/>
    </source>
</evidence>
<accession>A0A0S2W167</accession>
<dbReference type="InterPro" id="IPR027417">
    <property type="entry name" value="P-loop_NTPase"/>
</dbReference>
<dbReference type="SUPFAM" id="SSF52540">
    <property type="entry name" value="P-loop containing nucleoside triphosphate hydrolases"/>
    <property type="match status" value="1"/>
</dbReference>
<dbReference type="Gene3D" id="3.40.50.300">
    <property type="entry name" value="P-loop containing nucleotide triphosphate hydrolases"/>
    <property type="match status" value="1"/>
</dbReference>
<dbReference type="AlphaFoldDB" id="A0A0S2W167"/>
<feature type="region of interest" description="Disordered" evidence="2">
    <location>
        <begin position="1"/>
        <end position="33"/>
    </location>
</feature>
<evidence type="ECO:0000256" key="1">
    <source>
        <dbReference type="SAM" id="Coils"/>
    </source>
</evidence>
<dbReference type="PANTHER" id="PTHR41259">
    <property type="entry name" value="DOUBLE-STRAND BREAK REPAIR RAD50 ATPASE, PUTATIVE-RELATED"/>
    <property type="match status" value="1"/>
</dbReference>
<dbReference type="EMBL" id="CP011307">
    <property type="protein sequence ID" value="ALP92768.1"/>
    <property type="molecule type" value="Genomic_DNA"/>
</dbReference>
<reference evidence="3 4" key="1">
    <citation type="journal article" date="2015" name="Nat. Commun.">
        <title>Production of butyrate from lysine and the Amadori product fructoselysine by a human gut commensal.</title>
        <authorList>
            <person name="Bui T.P."/>
            <person name="Ritari J."/>
            <person name="Boeren S."/>
            <person name="de Waard P."/>
            <person name="Plugge C.M."/>
            <person name="de Vos W.M."/>
        </authorList>
    </citation>
    <scope>NUCLEOTIDE SEQUENCE [LARGE SCALE GENOMIC DNA]</scope>
    <source>
        <strain evidence="3 4">AF211</strain>
    </source>
</reference>
<evidence type="ECO:0000313" key="3">
    <source>
        <dbReference type="EMBL" id="ALP92768.1"/>
    </source>
</evidence>
<evidence type="ECO:0000256" key="2">
    <source>
        <dbReference type="SAM" id="MobiDB-lite"/>
    </source>
</evidence>
<keyword evidence="4" id="KW-1185">Reference proteome</keyword>
<dbReference type="STRING" id="1297617.IB211_00373"/>
<protein>
    <submittedName>
        <fullName evidence="3">DNA double-strand break repair Rad50 ATPase</fullName>
    </submittedName>
</protein>
<proteinExistence type="predicted"/>
<feature type="coiled-coil region" evidence="1">
    <location>
        <begin position="73"/>
        <end position="107"/>
    </location>
</feature>
<name>A0A0S2W167_9FIRM</name>
<sequence length="231" mass="24746">MKAQAAQRLVDSLPAPAGAGPGTPPPPTERNPQQTAAALAAVGGEISRLQGELSHAEGQRTALGDPAELEHGLEEAEEALTRRRGEYRALELALEVLSQANGELQARFSPALNRRAGQLFSALTGGKYEELTLTREFEAAAREAGGVLPRRTVSLSRGTVDQLYLAVRLAVCELALPAEEPAPLVLDDALSDFDDARMALALECLEQYAGERQILLFTCHGRERAWQAGRG</sequence>
<gene>
    <name evidence="3" type="ORF">IB211_00373</name>
</gene>
<dbReference type="KEGG" id="ibu:IB211_00373"/>
<dbReference type="PANTHER" id="PTHR41259:SF1">
    <property type="entry name" value="DOUBLE-STRAND BREAK REPAIR RAD50 ATPASE, PUTATIVE-RELATED"/>
    <property type="match status" value="1"/>
</dbReference>
<keyword evidence="1" id="KW-0175">Coiled coil</keyword>
<reference evidence="4" key="2">
    <citation type="submission" date="2015-04" db="EMBL/GenBank/DDBJ databases">
        <title>A butyrogenic pathway from the amino acid lysine in a human gut commensal.</title>
        <authorList>
            <person name="de Vos W.M."/>
            <person name="Bui N.T.P."/>
            <person name="Plugge C.M."/>
            <person name="Ritari J."/>
        </authorList>
    </citation>
    <scope>NUCLEOTIDE SEQUENCE [LARGE SCALE GENOMIC DNA]</scope>
    <source>
        <strain evidence="4">AF211</strain>
    </source>
</reference>